<dbReference type="CDD" id="cd05398">
    <property type="entry name" value="NT_ClassII-CCAase"/>
    <property type="match status" value="1"/>
</dbReference>
<reference evidence="8 9" key="1">
    <citation type="submission" date="2016-11" db="EMBL/GenBank/DDBJ databases">
        <title>The macronuclear genome of Stentor coeruleus: a giant cell with tiny introns.</title>
        <authorList>
            <person name="Slabodnick M."/>
            <person name="Ruby J.G."/>
            <person name="Reiff S.B."/>
            <person name="Swart E.C."/>
            <person name="Gosai S."/>
            <person name="Prabakaran S."/>
            <person name="Witkowska E."/>
            <person name="Larue G.E."/>
            <person name="Fisher S."/>
            <person name="Freeman R.M."/>
            <person name="Gunawardena J."/>
            <person name="Chu W."/>
            <person name="Stover N.A."/>
            <person name="Gregory B.D."/>
            <person name="Nowacki M."/>
            <person name="Derisi J."/>
            <person name="Roy S.W."/>
            <person name="Marshall W.F."/>
            <person name="Sood P."/>
        </authorList>
    </citation>
    <scope>NUCLEOTIDE SEQUENCE [LARGE SCALE GENOMIC DNA]</scope>
    <source>
        <strain evidence="8">WM001</strain>
    </source>
</reference>
<dbReference type="InterPro" id="IPR002646">
    <property type="entry name" value="PolA_pol_head_dom"/>
</dbReference>
<dbReference type="Pfam" id="PF12627">
    <property type="entry name" value="PolyA_pol_RNAbd"/>
    <property type="match status" value="1"/>
</dbReference>
<dbReference type="GO" id="GO:0052927">
    <property type="term" value="F:CC tRNA cytidylyltransferase activity"/>
    <property type="evidence" value="ECO:0007669"/>
    <property type="project" value="TreeGrafter"/>
</dbReference>
<dbReference type="GO" id="GO:0052929">
    <property type="term" value="F:ATP:3'-cytidine-cytidine-tRNA adenylyltransferase activity"/>
    <property type="evidence" value="ECO:0007669"/>
    <property type="project" value="TreeGrafter"/>
</dbReference>
<dbReference type="PANTHER" id="PTHR13734">
    <property type="entry name" value="TRNA-NUCLEOTIDYLTRANSFERASE"/>
    <property type="match status" value="1"/>
</dbReference>
<dbReference type="Gene3D" id="1.10.3090.10">
    <property type="entry name" value="cca-adding enzyme, domain 2"/>
    <property type="match status" value="1"/>
</dbReference>
<dbReference type="InterPro" id="IPR032828">
    <property type="entry name" value="PolyA_RNA-bd"/>
</dbReference>
<comment type="caution">
    <text evidence="8">The sequence shown here is derived from an EMBL/GenBank/DDBJ whole genome shotgun (WGS) entry which is preliminary data.</text>
</comment>
<keyword evidence="4 5" id="KW-0694">RNA-binding</keyword>
<feature type="domain" description="tRNA nucleotidyltransferase/poly(A) polymerase RNA and SrmB- binding" evidence="7">
    <location>
        <begin position="207"/>
        <end position="248"/>
    </location>
</feature>
<keyword evidence="9" id="KW-1185">Reference proteome</keyword>
<evidence type="ECO:0000313" key="8">
    <source>
        <dbReference type="EMBL" id="OMJ85028.1"/>
    </source>
</evidence>
<comment type="similarity">
    <text evidence="1 5">Belongs to the tRNA nucleotidyltransferase/poly(A) polymerase family.</text>
</comment>
<keyword evidence="2 5" id="KW-0808">Transferase</keyword>
<dbReference type="Pfam" id="PF01743">
    <property type="entry name" value="PolyA_pol"/>
    <property type="match status" value="1"/>
</dbReference>
<dbReference type="OrthoDB" id="445712at2759"/>
<evidence type="ECO:0000256" key="3">
    <source>
        <dbReference type="ARBA" id="ARBA00022741"/>
    </source>
</evidence>
<sequence>MIRLTNFEAQLCKDLLEVAKNNNLTTVLRIAGGWVRDKILGLESHDIDITLDNMMGEEFAKLFCQNKDISSLGKVRINPEASKHLETACVRYNGIDLDFVNLRAENYTESSRIPTIKIGTPLDDAMRRDLTINSMFYNINTGEIEDLTGFGLIDLQNKIARTPLDPLNTFLDDPLRVLRTIRFAARFELTILAEVQNAIESKPVYYSLLNKISRERIAKEYYLIIKGKNHMVSLEKLYNSGLFPVIFKIPEGYPNFLQQGYRLVSKIQRSSLDENNLYIYTAGILAFYDKQLTIKKGKKDMHLYEYITTESLKMSNLDNQIVCGILNNLPKCIESFRNFNALEFSEIICELKQHWELCVIVSGYIAFDDPVVAEQQILSLCEVVKRHEIDTCYEDKPLLNGNELKNMLSITGKDIGKYSKECLKWQILNRNGTREELVDYLKKGSLFK</sequence>
<evidence type="ECO:0000313" key="9">
    <source>
        <dbReference type="Proteomes" id="UP000187209"/>
    </source>
</evidence>
<dbReference type="SUPFAM" id="SSF81301">
    <property type="entry name" value="Nucleotidyltransferase"/>
    <property type="match status" value="1"/>
</dbReference>
<dbReference type="PANTHER" id="PTHR13734:SF5">
    <property type="entry name" value="CCA TRNA NUCLEOTIDYLTRANSFERASE, MITOCHONDRIAL"/>
    <property type="match status" value="1"/>
</dbReference>
<dbReference type="EMBL" id="MPUH01000250">
    <property type="protein sequence ID" value="OMJ85028.1"/>
    <property type="molecule type" value="Genomic_DNA"/>
</dbReference>
<evidence type="ECO:0000259" key="7">
    <source>
        <dbReference type="Pfam" id="PF12627"/>
    </source>
</evidence>
<protein>
    <recommendedName>
        <fullName evidence="10">Poly A polymerase head domain-containing protein</fullName>
    </recommendedName>
</protein>
<gene>
    <name evidence="8" type="ORF">SteCoe_13750</name>
</gene>
<evidence type="ECO:0000256" key="4">
    <source>
        <dbReference type="ARBA" id="ARBA00022884"/>
    </source>
</evidence>
<dbReference type="AlphaFoldDB" id="A0A1R2C7N5"/>
<evidence type="ECO:0000259" key="6">
    <source>
        <dbReference type="Pfam" id="PF01743"/>
    </source>
</evidence>
<organism evidence="8 9">
    <name type="scientific">Stentor coeruleus</name>
    <dbReference type="NCBI Taxonomy" id="5963"/>
    <lineage>
        <taxon>Eukaryota</taxon>
        <taxon>Sar</taxon>
        <taxon>Alveolata</taxon>
        <taxon>Ciliophora</taxon>
        <taxon>Postciliodesmatophora</taxon>
        <taxon>Heterotrichea</taxon>
        <taxon>Heterotrichida</taxon>
        <taxon>Stentoridae</taxon>
        <taxon>Stentor</taxon>
    </lineage>
</organism>
<evidence type="ECO:0008006" key="10">
    <source>
        <dbReference type="Google" id="ProtNLM"/>
    </source>
</evidence>
<dbReference type="GO" id="GO:0003723">
    <property type="term" value="F:RNA binding"/>
    <property type="evidence" value="ECO:0007669"/>
    <property type="project" value="UniProtKB-KW"/>
</dbReference>
<accession>A0A1R2C7N5</accession>
<name>A0A1R2C7N5_9CILI</name>
<dbReference type="GO" id="GO:0000166">
    <property type="term" value="F:nucleotide binding"/>
    <property type="evidence" value="ECO:0007669"/>
    <property type="project" value="UniProtKB-KW"/>
</dbReference>
<evidence type="ECO:0000256" key="1">
    <source>
        <dbReference type="ARBA" id="ARBA00007265"/>
    </source>
</evidence>
<dbReference type="InterPro" id="IPR043519">
    <property type="entry name" value="NT_sf"/>
</dbReference>
<dbReference type="Proteomes" id="UP000187209">
    <property type="component" value="Unassembled WGS sequence"/>
</dbReference>
<evidence type="ECO:0000256" key="2">
    <source>
        <dbReference type="ARBA" id="ARBA00022679"/>
    </source>
</evidence>
<feature type="domain" description="Poly A polymerase head" evidence="6">
    <location>
        <begin position="28"/>
        <end position="159"/>
    </location>
</feature>
<dbReference type="SUPFAM" id="SSF81891">
    <property type="entry name" value="Poly A polymerase C-terminal region-like"/>
    <property type="match status" value="1"/>
</dbReference>
<dbReference type="Gene3D" id="3.30.460.10">
    <property type="entry name" value="Beta Polymerase, domain 2"/>
    <property type="match status" value="1"/>
</dbReference>
<dbReference type="GO" id="GO:0001680">
    <property type="term" value="P:tRNA 3'-terminal CCA addition"/>
    <property type="evidence" value="ECO:0007669"/>
    <property type="project" value="TreeGrafter"/>
</dbReference>
<proteinExistence type="inferred from homology"/>
<keyword evidence="3" id="KW-0547">Nucleotide-binding</keyword>
<evidence type="ECO:0000256" key="5">
    <source>
        <dbReference type="RuleBase" id="RU003953"/>
    </source>
</evidence>